<organism evidence="3 4">
    <name type="scientific">Streptomyces atratus</name>
    <dbReference type="NCBI Taxonomy" id="1893"/>
    <lineage>
        <taxon>Bacteria</taxon>
        <taxon>Bacillati</taxon>
        <taxon>Actinomycetota</taxon>
        <taxon>Actinomycetes</taxon>
        <taxon>Kitasatosporales</taxon>
        <taxon>Streptomycetaceae</taxon>
        <taxon>Streptomyces</taxon>
    </lineage>
</organism>
<dbReference type="AlphaFoldDB" id="A0A2Z5J7L0"/>
<feature type="domain" description="CN hydrolase" evidence="2">
    <location>
        <begin position="11"/>
        <end position="296"/>
    </location>
</feature>
<dbReference type="GO" id="GO:0016811">
    <property type="term" value="F:hydrolase activity, acting on carbon-nitrogen (but not peptide) bonds, in linear amides"/>
    <property type="evidence" value="ECO:0007669"/>
    <property type="project" value="TreeGrafter"/>
</dbReference>
<dbReference type="GeneID" id="95517782"/>
<accession>A0A2Z5J7L0</accession>
<sequence length="379" mass="41924">MSKPIAPYLTVGLSTVVRSITSRAQIAHNLDIVEEAVHAAVSVVGINMPVKLIALAEGALTGFADEILDIPHVTAARDLFIDIPGPETERLAALARHYDTYIVAQCKARWPEILPDRFFNTLFVISPAGEIVHRAAKNHVWCRERSCTPHDVYDRWVELFGDGIDAFYPVLRTDDIGNLGTICCSDGEYPEAVRALALQGAEVVYRPSEAVPMTQAGPDPGGTWLLQNRAHAHFNSLYMVCPNAGPVYPTPDSHHPYDIAGGNAHVVDFHGAVLGHTVSGYNSFVSGIVDIEALRQFRTMNLNSNWLKDLRTEVFRRMYDEPIHPANLWLTDEPVRHAEADEIYRANIRRLVERGAYTPPAHAFPGARYIAPPDPGPTR</sequence>
<evidence type="ECO:0000256" key="1">
    <source>
        <dbReference type="ARBA" id="ARBA00022801"/>
    </source>
</evidence>
<reference evidence="3 4" key="1">
    <citation type="journal article" date="2018" name="Front. Microbiol.">
        <title>Genome Sequencing of Streptomyces atratus SCSIOZH16 and Activation Production of Nocardamine via Metabolic Engineering.</title>
        <authorList>
            <person name="Li Y."/>
            <person name="Zhang C."/>
            <person name="Liu C."/>
            <person name="Ju J."/>
            <person name="Ma J."/>
        </authorList>
    </citation>
    <scope>NUCLEOTIDE SEQUENCE [LARGE SCALE GENOMIC DNA]</scope>
    <source>
        <strain evidence="3 4">SCSIO_ZH16</strain>
    </source>
</reference>
<dbReference type="Gene3D" id="3.60.110.10">
    <property type="entry name" value="Carbon-nitrogen hydrolase"/>
    <property type="match status" value="1"/>
</dbReference>
<gene>
    <name evidence="3" type="ORF">C5746_04415</name>
</gene>
<evidence type="ECO:0000313" key="4">
    <source>
        <dbReference type="Proteomes" id="UP000252698"/>
    </source>
</evidence>
<name>A0A2Z5J7L0_STRAR</name>
<dbReference type="InterPro" id="IPR003010">
    <property type="entry name" value="C-N_Hydrolase"/>
</dbReference>
<dbReference type="Proteomes" id="UP000252698">
    <property type="component" value="Chromosome"/>
</dbReference>
<protein>
    <submittedName>
        <fullName evidence="3">Hydrolase</fullName>
    </submittedName>
</protein>
<dbReference type="InterPro" id="IPR036526">
    <property type="entry name" value="C-N_Hydrolase_sf"/>
</dbReference>
<dbReference type="PANTHER" id="PTHR43674:SF16">
    <property type="entry name" value="CARBON-NITROGEN FAMILY, PUTATIVE (AFU_ORTHOLOGUE AFUA_5G02350)-RELATED"/>
    <property type="match status" value="1"/>
</dbReference>
<dbReference type="Pfam" id="PF00795">
    <property type="entry name" value="CN_hydrolase"/>
    <property type="match status" value="1"/>
</dbReference>
<evidence type="ECO:0000313" key="3">
    <source>
        <dbReference type="EMBL" id="AXE76321.1"/>
    </source>
</evidence>
<dbReference type="InterPro" id="IPR050345">
    <property type="entry name" value="Aliph_Amidase/BUP"/>
</dbReference>
<evidence type="ECO:0000259" key="2">
    <source>
        <dbReference type="PROSITE" id="PS50263"/>
    </source>
</evidence>
<dbReference type="EMBL" id="CP027306">
    <property type="protein sequence ID" value="AXE76321.1"/>
    <property type="molecule type" value="Genomic_DNA"/>
</dbReference>
<dbReference type="SUPFAM" id="SSF56317">
    <property type="entry name" value="Carbon-nitrogen hydrolase"/>
    <property type="match status" value="1"/>
</dbReference>
<dbReference type="RefSeq" id="WP_114242985.1">
    <property type="nucleotide sequence ID" value="NZ_CP027306.1"/>
</dbReference>
<keyword evidence="1 3" id="KW-0378">Hydrolase</keyword>
<dbReference type="KEGG" id="sata:C5746_04415"/>
<dbReference type="PROSITE" id="PS50263">
    <property type="entry name" value="CN_HYDROLASE"/>
    <property type="match status" value="1"/>
</dbReference>
<dbReference type="PANTHER" id="PTHR43674">
    <property type="entry name" value="NITRILASE C965.09-RELATED"/>
    <property type="match status" value="1"/>
</dbReference>
<proteinExistence type="predicted"/>